<evidence type="ECO:0000313" key="3">
    <source>
        <dbReference type="WBParaSite" id="maker-uti_cns_0013295-snap-gene-0.2-mRNA-1"/>
    </source>
</evidence>
<reference evidence="3" key="1">
    <citation type="submission" date="2016-11" db="UniProtKB">
        <authorList>
            <consortium name="WormBaseParasite"/>
        </authorList>
    </citation>
    <scope>IDENTIFICATION</scope>
</reference>
<organism evidence="2 3">
    <name type="scientific">Macrostomum lignano</name>
    <dbReference type="NCBI Taxonomy" id="282301"/>
    <lineage>
        <taxon>Eukaryota</taxon>
        <taxon>Metazoa</taxon>
        <taxon>Spiralia</taxon>
        <taxon>Lophotrochozoa</taxon>
        <taxon>Platyhelminthes</taxon>
        <taxon>Rhabditophora</taxon>
        <taxon>Macrostomorpha</taxon>
        <taxon>Macrostomida</taxon>
        <taxon>Macrostomidae</taxon>
        <taxon>Macrostomum</taxon>
    </lineage>
</organism>
<evidence type="ECO:0000256" key="1">
    <source>
        <dbReference type="SAM" id="MobiDB-lite"/>
    </source>
</evidence>
<keyword evidence="2" id="KW-1185">Reference proteome</keyword>
<accession>A0A1I8IK01</accession>
<proteinExistence type="predicted"/>
<name>A0A1I8IK01_9PLAT</name>
<dbReference type="AlphaFoldDB" id="A0A1I8IK01"/>
<feature type="region of interest" description="Disordered" evidence="1">
    <location>
        <begin position="93"/>
        <end position="115"/>
    </location>
</feature>
<evidence type="ECO:0000313" key="2">
    <source>
        <dbReference type="Proteomes" id="UP000095280"/>
    </source>
</evidence>
<dbReference type="Proteomes" id="UP000095280">
    <property type="component" value="Unplaced"/>
</dbReference>
<dbReference type="WBParaSite" id="maker-uti_cns_0013295-snap-gene-0.2-mRNA-1">
    <property type="protein sequence ID" value="maker-uti_cns_0013295-snap-gene-0.2-mRNA-1"/>
    <property type="gene ID" value="maker-uti_cns_0013295-snap-gene-0.2"/>
</dbReference>
<sequence length="115" mass="12534">KRDLQPISAGSAICLTASTATVSHWLSLAATSAGNAALSVAFQAAPLPSKAQQAQSAHLFACLTRLKRRIEKLLQTSVSTKAGMLHRLFHGRDNRDYKHHRKEDVEPDFAERSIG</sequence>
<protein>
    <submittedName>
        <fullName evidence="3">Secreted protein</fullName>
    </submittedName>
</protein>